<dbReference type="NCBIfam" id="TIGR02937">
    <property type="entry name" value="sigma70-ECF"/>
    <property type="match status" value="1"/>
</dbReference>
<dbReference type="InterPro" id="IPR013324">
    <property type="entry name" value="RNA_pol_sigma_r3/r4-like"/>
</dbReference>
<comment type="caution">
    <text evidence="7">The sequence shown here is derived from an EMBL/GenBank/DDBJ whole genome shotgun (WGS) entry which is preliminary data.</text>
</comment>
<evidence type="ECO:0000256" key="2">
    <source>
        <dbReference type="ARBA" id="ARBA00023015"/>
    </source>
</evidence>
<dbReference type="InterPro" id="IPR036388">
    <property type="entry name" value="WH-like_DNA-bd_sf"/>
</dbReference>
<dbReference type="Pfam" id="PF08281">
    <property type="entry name" value="Sigma70_r4_2"/>
    <property type="match status" value="1"/>
</dbReference>
<protein>
    <submittedName>
        <fullName evidence="7">Sigma-70 family RNA polymerase sigma factor</fullName>
    </submittedName>
</protein>
<dbReference type="Proteomes" id="UP001652409">
    <property type="component" value="Unassembled WGS sequence"/>
</dbReference>
<dbReference type="CDD" id="cd06171">
    <property type="entry name" value="Sigma70_r4"/>
    <property type="match status" value="1"/>
</dbReference>
<keyword evidence="4" id="KW-0804">Transcription</keyword>
<evidence type="ECO:0000256" key="3">
    <source>
        <dbReference type="ARBA" id="ARBA00023082"/>
    </source>
</evidence>
<name>A0ABT2TNM2_9FIRM</name>
<evidence type="ECO:0000313" key="8">
    <source>
        <dbReference type="Proteomes" id="UP001652409"/>
    </source>
</evidence>
<evidence type="ECO:0000259" key="6">
    <source>
        <dbReference type="Pfam" id="PF08281"/>
    </source>
</evidence>
<dbReference type="Gene3D" id="1.10.1740.10">
    <property type="match status" value="1"/>
</dbReference>
<dbReference type="InterPro" id="IPR013249">
    <property type="entry name" value="RNA_pol_sigma70_r4_t2"/>
</dbReference>
<comment type="similarity">
    <text evidence="1">Belongs to the sigma-70 factor family. ECF subfamily.</text>
</comment>
<dbReference type="RefSeq" id="WP_158420013.1">
    <property type="nucleotide sequence ID" value="NZ_JAOQJL010000001.1"/>
</dbReference>
<proteinExistence type="inferred from homology"/>
<keyword evidence="8" id="KW-1185">Reference proteome</keyword>
<dbReference type="Pfam" id="PF04542">
    <property type="entry name" value="Sigma70_r2"/>
    <property type="match status" value="1"/>
</dbReference>
<sequence>MNELVNQAKKGDPDAFTELMRSQMQNMYKAARAILNRDEDVADAISDTILACWEHLGSLKQAGYFRTWMTRILINKCYEQIRKNKPVSVQDQVPDYGYWENKYENIEWTQTLDSLPQRYRLVMILYYVEGFKINGISKMLDMPKGTVKSRLARGREYLADSFKLCREGN</sequence>
<dbReference type="InterPro" id="IPR007627">
    <property type="entry name" value="RNA_pol_sigma70_r2"/>
</dbReference>
<feature type="domain" description="RNA polymerase sigma-70 region 2" evidence="5">
    <location>
        <begin position="25"/>
        <end position="85"/>
    </location>
</feature>
<evidence type="ECO:0000259" key="5">
    <source>
        <dbReference type="Pfam" id="PF04542"/>
    </source>
</evidence>
<dbReference type="Gene3D" id="1.10.10.10">
    <property type="entry name" value="Winged helix-like DNA-binding domain superfamily/Winged helix DNA-binding domain"/>
    <property type="match status" value="1"/>
</dbReference>
<dbReference type="PANTHER" id="PTHR43133:SF51">
    <property type="entry name" value="RNA POLYMERASE SIGMA FACTOR"/>
    <property type="match status" value="1"/>
</dbReference>
<organism evidence="7 8">
    <name type="scientific">Blautia ammoniilytica</name>
    <dbReference type="NCBI Taxonomy" id="2981782"/>
    <lineage>
        <taxon>Bacteria</taxon>
        <taxon>Bacillati</taxon>
        <taxon>Bacillota</taxon>
        <taxon>Clostridia</taxon>
        <taxon>Lachnospirales</taxon>
        <taxon>Lachnospiraceae</taxon>
        <taxon>Blautia</taxon>
    </lineage>
</organism>
<reference evidence="7 8" key="1">
    <citation type="journal article" date="2021" name="ISME Commun">
        <title>Automated analysis of genomic sequences facilitates high-throughput and comprehensive description of bacteria.</title>
        <authorList>
            <person name="Hitch T.C.A."/>
        </authorList>
    </citation>
    <scope>NUCLEOTIDE SEQUENCE [LARGE SCALE GENOMIC DNA]</scope>
    <source>
        <strain evidence="7 8">Sanger_23</strain>
    </source>
</reference>
<dbReference type="PANTHER" id="PTHR43133">
    <property type="entry name" value="RNA POLYMERASE ECF-TYPE SIGMA FACTO"/>
    <property type="match status" value="1"/>
</dbReference>
<dbReference type="InterPro" id="IPR039425">
    <property type="entry name" value="RNA_pol_sigma-70-like"/>
</dbReference>
<feature type="domain" description="RNA polymerase sigma factor 70 region 4 type 2" evidence="6">
    <location>
        <begin position="109"/>
        <end position="157"/>
    </location>
</feature>
<dbReference type="SUPFAM" id="SSF88659">
    <property type="entry name" value="Sigma3 and sigma4 domains of RNA polymerase sigma factors"/>
    <property type="match status" value="1"/>
</dbReference>
<evidence type="ECO:0000256" key="4">
    <source>
        <dbReference type="ARBA" id="ARBA00023163"/>
    </source>
</evidence>
<evidence type="ECO:0000256" key="1">
    <source>
        <dbReference type="ARBA" id="ARBA00010641"/>
    </source>
</evidence>
<evidence type="ECO:0000313" key="7">
    <source>
        <dbReference type="EMBL" id="MCU6763815.1"/>
    </source>
</evidence>
<keyword evidence="3" id="KW-0731">Sigma factor</keyword>
<keyword evidence="2" id="KW-0805">Transcription regulation</keyword>
<gene>
    <name evidence="7" type="ORF">OCV61_00115</name>
</gene>
<dbReference type="InterPro" id="IPR014284">
    <property type="entry name" value="RNA_pol_sigma-70_dom"/>
</dbReference>
<dbReference type="InterPro" id="IPR013325">
    <property type="entry name" value="RNA_pol_sigma_r2"/>
</dbReference>
<accession>A0ABT2TNM2</accession>
<dbReference type="SUPFAM" id="SSF88946">
    <property type="entry name" value="Sigma2 domain of RNA polymerase sigma factors"/>
    <property type="match status" value="1"/>
</dbReference>
<dbReference type="EMBL" id="JAOQJL010000001">
    <property type="protein sequence ID" value="MCU6763815.1"/>
    <property type="molecule type" value="Genomic_DNA"/>
</dbReference>